<reference evidence="2" key="1">
    <citation type="submission" date="2016-11" db="UniProtKB">
        <authorList>
            <consortium name="WormBaseParasite"/>
        </authorList>
    </citation>
    <scope>IDENTIFICATION</scope>
    <source>
        <strain evidence="2">KR3021</strain>
    </source>
</reference>
<organism evidence="1 2">
    <name type="scientific">Rhabditophanes sp. KR3021</name>
    <dbReference type="NCBI Taxonomy" id="114890"/>
    <lineage>
        <taxon>Eukaryota</taxon>
        <taxon>Metazoa</taxon>
        <taxon>Ecdysozoa</taxon>
        <taxon>Nematoda</taxon>
        <taxon>Chromadorea</taxon>
        <taxon>Rhabditida</taxon>
        <taxon>Tylenchina</taxon>
        <taxon>Panagrolaimomorpha</taxon>
        <taxon>Strongyloidoidea</taxon>
        <taxon>Alloionematidae</taxon>
        <taxon>Rhabditophanes</taxon>
    </lineage>
</organism>
<evidence type="ECO:0000313" key="2">
    <source>
        <dbReference type="WBParaSite" id="RSKR_0000796600.1"/>
    </source>
</evidence>
<evidence type="ECO:0000313" key="1">
    <source>
        <dbReference type="Proteomes" id="UP000095286"/>
    </source>
</evidence>
<dbReference type="WBParaSite" id="RSKR_0000796600.1">
    <property type="protein sequence ID" value="RSKR_0000796600.1"/>
    <property type="gene ID" value="RSKR_0000796600"/>
</dbReference>
<protein>
    <submittedName>
        <fullName evidence="2">PX domain-containing protein</fullName>
    </submittedName>
</protein>
<dbReference type="Proteomes" id="UP000095286">
    <property type="component" value="Unplaced"/>
</dbReference>
<accession>A0AC35U5V7</accession>
<name>A0AC35U5V7_9BILA</name>
<proteinExistence type="predicted"/>
<sequence>MALLNLKEISPHIERNQLIKITGYKENVSDKFVTYFVQCTVGNCTWTVSKRYSNFKDFDEIRFPDRKKSFLPPKKVFGNRDTEFLTERKIELEKYLRAVAELEIWLAKKHQKVLLPKLFARFLDFHQYEVHSIVEDICERLSIMSKIWITENENKPRYFEFTAIEMHAIGERLKLPLSPTKDEDDTGDVSHVMEFLTTINNVKIKGAKGFVDNSNIISHSLALNLHFCRKLTSLWITDCDVRVIAGIDKCKHTLKRLTIHYSMKNLKDLLCKDDTKSINEITAWTTIEHADFSFNECTEIDGSIQLLKSLQKLNFSHNQLESIGSSLHHLMHLTDITLTNNCISTVENWHLKLGNVKNLNLSGNDITNLNGLGKLFSLQSLNLSENLLGNIESIMALQNLPVLENLILKGNKIQKIVDYRAKVLHIFGQRFVEVTLDNVKSDSAEIDTITIRLALNKLNEERHLENKKKEERQNKHNTKDELKVESEE</sequence>